<evidence type="ECO:0000256" key="2">
    <source>
        <dbReference type="ARBA" id="ARBA00022485"/>
    </source>
</evidence>
<keyword evidence="3" id="KW-0949">S-adenosyl-L-methionine</keyword>
<name>A5N992_CLOK5</name>
<feature type="domain" description="Radical SAM core" evidence="7">
    <location>
        <begin position="58"/>
        <end position="226"/>
    </location>
</feature>
<dbReference type="NCBIfam" id="TIGR04115">
    <property type="entry name" value="rSAM_Cxxx_rpt"/>
    <property type="match status" value="1"/>
</dbReference>
<dbReference type="InterPro" id="IPR013785">
    <property type="entry name" value="Aldolase_TIM"/>
</dbReference>
<dbReference type="EMBL" id="CP000673">
    <property type="protein sequence ID" value="EDK33873.1"/>
    <property type="molecule type" value="Genomic_DNA"/>
</dbReference>
<dbReference type="GO" id="GO:0016491">
    <property type="term" value="F:oxidoreductase activity"/>
    <property type="evidence" value="ECO:0007669"/>
    <property type="project" value="InterPro"/>
</dbReference>
<dbReference type="PROSITE" id="PS01305">
    <property type="entry name" value="MOAA_NIFB_PQQE"/>
    <property type="match status" value="1"/>
</dbReference>
<dbReference type="Proteomes" id="UP000002411">
    <property type="component" value="Chromosome"/>
</dbReference>
<dbReference type="InterPro" id="IPR000385">
    <property type="entry name" value="MoaA_NifB_PqqE_Fe-S-bd_CS"/>
</dbReference>
<dbReference type="GO" id="GO:0046872">
    <property type="term" value="F:metal ion binding"/>
    <property type="evidence" value="ECO:0007669"/>
    <property type="project" value="UniProtKB-KW"/>
</dbReference>
<accession>A5N992</accession>
<dbReference type="InterPro" id="IPR023885">
    <property type="entry name" value="4Fe4S-binding_SPASM_dom"/>
</dbReference>
<dbReference type="KEGG" id="ckl:CKL_1831"/>
<feature type="domain" description="4Fe4S-binding SPASM" evidence="8">
    <location>
        <begin position="305"/>
        <end position="378"/>
    </location>
</feature>
<dbReference type="SFLD" id="SFLDG01386">
    <property type="entry name" value="main_SPASM_domain-containing"/>
    <property type="match status" value="1"/>
</dbReference>
<dbReference type="GO" id="GO:0051539">
    <property type="term" value="F:4 iron, 4 sulfur cluster binding"/>
    <property type="evidence" value="ECO:0007669"/>
    <property type="project" value="UniProtKB-KW"/>
</dbReference>
<dbReference type="PANTHER" id="PTHR43273">
    <property type="entry name" value="ANAEROBIC SULFATASE-MATURATING ENZYME HOMOLOG ASLB-RELATED"/>
    <property type="match status" value="1"/>
</dbReference>
<dbReference type="InterPro" id="IPR023867">
    <property type="entry name" value="Sulphatase_maturase_rSAM"/>
</dbReference>
<dbReference type="Pfam" id="PF04055">
    <property type="entry name" value="Radical_SAM"/>
    <property type="match status" value="1"/>
</dbReference>
<dbReference type="CDD" id="cd01335">
    <property type="entry name" value="Radical_SAM"/>
    <property type="match status" value="1"/>
</dbReference>
<keyword evidence="6" id="KW-0411">Iron-sulfur</keyword>
<dbReference type="STRING" id="431943.CKL_1831"/>
<dbReference type="Pfam" id="PF13186">
    <property type="entry name" value="SPASM"/>
    <property type="match status" value="1"/>
</dbReference>
<dbReference type="SFLD" id="SFLDG01067">
    <property type="entry name" value="SPASM/twitch_domain_containing"/>
    <property type="match status" value="1"/>
</dbReference>
<dbReference type="eggNOG" id="COG0641">
    <property type="taxonomic scope" value="Bacteria"/>
</dbReference>
<dbReference type="RefSeq" id="WP_012102228.1">
    <property type="nucleotide sequence ID" value="NC_009706.1"/>
</dbReference>
<dbReference type="InterPro" id="IPR007197">
    <property type="entry name" value="rSAM"/>
</dbReference>
<dbReference type="Gene3D" id="3.20.20.70">
    <property type="entry name" value="Aldolase class I"/>
    <property type="match status" value="1"/>
</dbReference>
<dbReference type="HOGENOM" id="CLU_009273_3_0_9"/>
<protein>
    <submittedName>
        <fullName evidence="9">Uncharacterized protein</fullName>
    </submittedName>
</protein>
<evidence type="ECO:0000256" key="4">
    <source>
        <dbReference type="ARBA" id="ARBA00022723"/>
    </source>
</evidence>
<proteinExistence type="predicted"/>
<evidence type="ECO:0000256" key="5">
    <source>
        <dbReference type="ARBA" id="ARBA00023004"/>
    </source>
</evidence>
<dbReference type="InterPro" id="IPR058240">
    <property type="entry name" value="rSAM_sf"/>
</dbReference>
<keyword evidence="10" id="KW-1185">Reference proteome</keyword>
<evidence type="ECO:0000259" key="7">
    <source>
        <dbReference type="Pfam" id="PF04055"/>
    </source>
</evidence>
<dbReference type="AlphaFoldDB" id="A5N992"/>
<evidence type="ECO:0000313" key="9">
    <source>
        <dbReference type="EMBL" id="EDK33873.1"/>
    </source>
</evidence>
<dbReference type="SUPFAM" id="SSF102114">
    <property type="entry name" value="Radical SAM enzymes"/>
    <property type="match status" value="1"/>
</dbReference>
<evidence type="ECO:0000256" key="6">
    <source>
        <dbReference type="ARBA" id="ARBA00023014"/>
    </source>
</evidence>
<evidence type="ECO:0000256" key="3">
    <source>
        <dbReference type="ARBA" id="ARBA00022691"/>
    </source>
</evidence>
<keyword evidence="5" id="KW-0408">Iron</keyword>
<evidence type="ECO:0000313" key="10">
    <source>
        <dbReference type="Proteomes" id="UP000002411"/>
    </source>
</evidence>
<keyword evidence="4" id="KW-0479">Metal-binding</keyword>
<dbReference type="InterPro" id="IPR026412">
    <property type="entry name" value="rSAM_Cxxx_rpt"/>
</dbReference>
<reference evidence="9 10" key="1">
    <citation type="journal article" date="2008" name="Proc. Natl. Acad. Sci. U.S.A.">
        <title>The genome of Clostridium kluyveri, a strict anaerobe with unique metabolic features.</title>
        <authorList>
            <person name="Seedorf H."/>
            <person name="Fricke W.F."/>
            <person name="Veith B."/>
            <person name="Brueggemann H."/>
            <person name="Liesegang H."/>
            <person name="Strittmatter A."/>
            <person name="Miethke M."/>
            <person name="Buckel W."/>
            <person name="Hinderberger J."/>
            <person name="Li F."/>
            <person name="Hagemeier C."/>
            <person name="Thauer R.K."/>
            <person name="Gottschalk G."/>
        </authorList>
    </citation>
    <scope>NUCLEOTIDE SEQUENCE [LARGE SCALE GENOMIC DNA]</scope>
    <source>
        <strain evidence="10">ATCC 8527 / DSM 555 / NCIMB 10680</strain>
    </source>
</reference>
<keyword evidence="2" id="KW-0004">4Fe-4S</keyword>
<dbReference type="PANTHER" id="PTHR43273:SF8">
    <property type="entry name" value="RADICAL SAM DOMAIN PROTEIN"/>
    <property type="match status" value="1"/>
</dbReference>
<sequence>MIKPKNGYYLDRRDFEQWQDSISPLIESYEKCNGICNDCETYKDTKNPDLKVKNITFVVTEKCNLNCSYCYEQHKTGRRMSKSVAKKAIDFLFNEEKINGYYSFKTSPAVILEFIGGEPLLEIDLMDYIVEYFKFRAFQLDSPWATNYMISMTTNGVLYDSPEVQEFLKKNLGKVSLGITIDGNKKLHDTCRKFYDGSGSYDIVEKSIKDAVRKGYTNSTKITLSPQNVMYLNEAIQNVWNLGIKAAYTNCVFEEGWQIKDAKILYSQMKQLADFLLKDKNYSKYYCSLFDDSIGQPLKEDRNWCGGNGQMLAIAPDGKCFPCIRFMKYSLNNQKEQPIGDIYKGLDRKEENMWLNKLKDITMSSQCQYEDNKKCLDCKIASGCALCTGYNYDKFGDPNHKATFICEMHKARVLANVYYWNKLYQKLNLNKIFKSNIPKKKVNSYGM</sequence>
<gene>
    <name evidence="9" type="ordered locus">CKL_1831</name>
</gene>
<comment type="cofactor">
    <cofactor evidence="1">
        <name>[4Fe-4S] cluster</name>
        <dbReference type="ChEBI" id="CHEBI:49883"/>
    </cofactor>
</comment>
<dbReference type="SFLD" id="SFLDS00029">
    <property type="entry name" value="Radical_SAM"/>
    <property type="match status" value="1"/>
</dbReference>
<organism evidence="9 10">
    <name type="scientific">Clostridium kluyveri (strain ATCC 8527 / DSM 555 / NBRC 12016 / NCIMB 10680 / K1)</name>
    <dbReference type="NCBI Taxonomy" id="431943"/>
    <lineage>
        <taxon>Bacteria</taxon>
        <taxon>Bacillati</taxon>
        <taxon>Bacillota</taxon>
        <taxon>Clostridia</taxon>
        <taxon>Eubacteriales</taxon>
        <taxon>Clostridiaceae</taxon>
        <taxon>Clostridium</taxon>
    </lineage>
</organism>
<evidence type="ECO:0000259" key="8">
    <source>
        <dbReference type="Pfam" id="PF13186"/>
    </source>
</evidence>
<evidence type="ECO:0000256" key="1">
    <source>
        <dbReference type="ARBA" id="ARBA00001966"/>
    </source>
</evidence>
<dbReference type="SFLD" id="SFLDG01384">
    <property type="entry name" value="thioether_bond_formation_requi"/>
    <property type="match status" value="1"/>
</dbReference>